<dbReference type="EMBL" id="JAIHNG010000088">
    <property type="protein sequence ID" value="KAI5960524.1"/>
    <property type="molecule type" value="Genomic_DNA"/>
</dbReference>
<accession>A0AAD5BGS7</accession>
<evidence type="ECO:0000313" key="2">
    <source>
        <dbReference type="Proteomes" id="UP001204833"/>
    </source>
</evidence>
<dbReference type="Proteomes" id="UP001204833">
    <property type="component" value="Unassembled WGS sequence"/>
</dbReference>
<dbReference type="RefSeq" id="XP_051609594.1">
    <property type="nucleotide sequence ID" value="XM_051751177.1"/>
</dbReference>
<organism evidence="1 2">
    <name type="scientific">Candida theae</name>
    <dbReference type="NCBI Taxonomy" id="1198502"/>
    <lineage>
        <taxon>Eukaryota</taxon>
        <taxon>Fungi</taxon>
        <taxon>Dikarya</taxon>
        <taxon>Ascomycota</taxon>
        <taxon>Saccharomycotina</taxon>
        <taxon>Pichiomycetes</taxon>
        <taxon>Debaryomycetaceae</taxon>
        <taxon>Candida/Lodderomyces clade</taxon>
        <taxon>Candida</taxon>
    </lineage>
</organism>
<proteinExistence type="predicted"/>
<dbReference type="InterPro" id="IPR012535">
    <property type="entry name" value="Cell_div_Cdc14"/>
</dbReference>
<protein>
    <submittedName>
        <fullName evidence="1">Uncharacterized protein</fullName>
    </submittedName>
</protein>
<dbReference type="Pfam" id="PF08045">
    <property type="entry name" value="CDC14"/>
    <property type="match status" value="1"/>
</dbReference>
<dbReference type="PANTHER" id="PTHR34065">
    <property type="entry name" value="CELL DIVISION CONTROL PROTEIN 14"/>
    <property type="match status" value="1"/>
</dbReference>
<keyword evidence="2" id="KW-1185">Reference proteome</keyword>
<dbReference type="GeneID" id="76149979"/>
<comment type="caution">
    <text evidence="1">The sequence shown here is derived from an EMBL/GenBank/DDBJ whole genome shotgun (WGS) entry which is preliminary data.</text>
</comment>
<reference evidence="1 2" key="1">
    <citation type="journal article" date="2022" name="DNA Res.">
        <title>Genome analysis of five recently described species of the CUG-Ser clade uncovers Candida theae as a new hybrid lineage with pathogenic potential in the Candida parapsilosis species complex.</title>
        <authorList>
            <person name="Mixao V."/>
            <person name="Del Olmo V."/>
            <person name="Hegedusova E."/>
            <person name="Saus E."/>
            <person name="Pryszcz L."/>
            <person name="Cillingova A."/>
            <person name="Nosek J."/>
            <person name="Gabaldon T."/>
        </authorList>
    </citation>
    <scope>NUCLEOTIDE SEQUENCE [LARGE SCALE GENOMIC DNA]</scope>
    <source>
        <strain evidence="1 2">CBS 12239</strain>
    </source>
</reference>
<evidence type="ECO:0000313" key="1">
    <source>
        <dbReference type="EMBL" id="KAI5960524.1"/>
    </source>
</evidence>
<sequence>MESKVSVIIDELESSELSRVSKGLYLLETLLLGLVQELKNYNDGGTDSSNLQEFIKSQDNFGFNLTSYLAKLIKRDLPKNEILLLHRDLQGLLLLHPPSKTVFKREANMSPILNLLDRRDDKIITITTITTLIHILLKNYDNYRSFENSNGCPKLIQHLSLASVLNIDESGEIQPRSSEASKKKGRSSLEQQLNFKIIEFLMLYMSEEVGNPHPHTIEMKADLFRDAFPLIDLLIESLSELDKL</sequence>
<dbReference type="PANTHER" id="PTHR34065:SF1">
    <property type="entry name" value="CELL DIVISION CONTROL PROTEIN 14"/>
    <property type="match status" value="1"/>
</dbReference>
<name>A0AAD5BGS7_9ASCO</name>
<dbReference type="AlphaFoldDB" id="A0AAD5BGS7"/>
<gene>
    <name evidence="1" type="ORF">KGF57_001920</name>
</gene>